<gene>
    <name evidence="6" type="ORF">WOB96_12600</name>
</gene>
<keyword evidence="1" id="KW-0973">c-di-GMP</keyword>
<keyword evidence="6" id="KW-0969">Cilium</keyword>
<keyword evidence="7" id="KW-1185">Reference proteome</keyword>
<name>A0ABU9DAQ4_9PROT</name>
<evidence type="ECO:0000256" key="1">
    <source>
        <dbReference type="ARBA" id="ARBA00022636"/>
    </source>
</evidence>
<reference evidence="6 7" key="1">
    <citation type="submission" date="2024-04" db="EMBL/GenBank/DDBJ databases">
        <authorList>
            <person name="Abashina T."/>
            <person name="Shaikin A."/>
        </authorList>
    </citation>
    <scope>NUCLEOTIDE SEQUENCE [LARGE SCALE GENOMIC DNA]</scope>
    <source>
        <strain evidence="6 7">AAFK</strain>
    </source>
</reference>
<protein>
    <submittedName>
        <fullName evidence="6">Flagellar regulator YcgR PilZN domain-containing protein</fullName>
    </submittedName>
</protein>
<sequence>MNFDQLGLFNGDSQNEDFLIKDGAKIRAILQEMSDEKTILSVFVAEDEQTVYSAAILEVDPGRKRFALDELLPATGNARLQVSRRARILARVRGMVTAFEAVLQEAEQDARGLLFQLAIPQWIYQLQRREHFRVSPSQDAPLRVVLQTNSGQILKGDMVDISTGGLGLNFVFTIGDELARGQRLACEFTLPEGTLIRTDLEVCTLTRLQSQSGRILRVGGRFSVLAPAMNAAIQRYVTRRDREILRSSRL</sequence>
<evidence type="ECO:0000259" key="5">
    <source>
        <dbReference type="Pfam" id="PF07317"/>
    </source>
</evidence>
<evidence type="ECO:0000256" key="2">
    <source>
        <dbReference type="ARBA" id="ARBA00022741"/>
    </source>
</evidence>
<dbReference type="RefSeq" id="WP_341371686.1">
    <property type="nucleotide sequence ID" value="NZ_JBBPCO010000013.1"/>
</dbReference>
<dbReference type="InterPro" id="IPR012349">
    <property type="entry name" value="Split_barrel_FMN-bd"/>
</dbReference>
<dbReference type="EMBL" id="JBBPCO010000013">
    <property type="protein sequence ID" value="MEK8090595.1"/>
    <property type="molecule type" value="Genomic_DNA"/>
</dbReference>
<keyword evidence="6" id="KW-0282">Flagellum</keyword>
<keyword evidence="6" id="KW-0966">Cell projection</keyword>
<feature type="domain" description="PilZ" evidence="4">
    <location>
        <begin position="127"/>
        <end position="238"/>
    </location>
</feature>
<dbReference type="Pfam" id="PF07238">
    <property type="entry name" value="PilZ"/>
    <property type="match status" value="1"/>
</dbReference>
<evidence type="ECO:0000313" key="7">
    <source>
        <dbReference type="Proteomes" id="UP001446205"/>
    </source>
</evidence>
<accession>A0ABU9DAQ4</accession>
<dbReference type="InterPro" id="IPR009926">
    <property type="entry name" value="T3SS_YcgR_PilZN"/>
</dbReference>
<evidence type="ECO:0000256" key="3">
    <source>
        <dbReference type="ARBA" id="ARBA00023143"/>
    </source>
</evidence>
<dbReference type="Gene3D" id="2.30.110.10">
    <property type="entry name" value="Electron Transport, Fmn-binding Protein, Chain A"/>
    <property type="match status" value="1"/>
</dbReference>
<proteinExistence type="predicted"/>
<dbReference type="Proteomes" id="UP001446205">
    <property type="component" value="Unassembled WGS sequence"/>
</dbReference>
<evidence type="ECO:0000313" key="6">
    <source>
        <dbReference type="EMBL" id="MEK8090595.1"/>
    </source>
</evidence>
<comment type="caution">
    <text evidence="6">The sequence shown here is derived from an EMBL/GenBank/DDBJ whole genome shotgun (WGS) entry which is preliminary data.</text>
</comment>
<keyword evidence="2" id="KW-0547">Nucleotide-binding</keyword>
<evidence type="ECO:0000259" key="4">
    <source>
        <dbReference type="Pfam" id="PF07238"/>
    </source>
</evidence>
<dbReference type="Gene3D" id="2.40.10.220">
    <property type="entry name" value="predicted glycosyltransferase like domains"/>
    <property type="match status" value="1"/>
</dbReference>
<keyword evidence="3" id="KW-0975">Bacterial flagellum</keyword>
<feature type="domain" description="Type III secretion system flagellar brake protein YcgR PilZN" evidence="5">
    <location>
        <begin position="18"/>
        <end position="124"/>
    </location>
</feature>
<organism evidence="6 7">
    <name type="scientific">Thermithiobacillus plumbiphilus</name>
    <dbReference type="NCBI Taxonomy" id="1729899"/>
    <lineage>
        <taxon>Bacteria</taxon>
        <taxon>Pseudomonadati</taxon>
        <taxon>Pseudomonadota</taxon>
        <taxon>Acidithiobacillia</taxon>
        <taxon>Acidithiobacillales</taxon>
        <taxon>Thermithiobacillaceae</taxon>
        <taxon>Thermithiobacillus</taxon>
    </lineage>
</organism>
<dbReference type="InterPro" id="IPR009875">
    <property type="entry name" value="PilZ_domain"/>
</dbReference>
<dbReference type="Pfam" id="PF07317">
    <property type="entry name" value="PilZN"/>
    <property type="match status" value="1"/>
</dbReference>